<sequence length="159" mass="17619">MPQIETAQVADLATVGKWCVSEEQVRNWAGSRVSFPIESTKLPEQIEWRDAFSFRLVSGEVLAGFGQIIPKPGDRLHLARIIVGPRYRGEGYGRKLTQALVDEAISRRPKAISLNVFATNVAAFQLYKSLGFSQASREPGDAPSKAQYMVYENLTGRCS</sequence>
<dbReference type="EC" id="2.3.1.-" evidence="2"/>
<keyword evidence="3" id="KW-1185">Reference proteome</keyword>
<gene>
    <name evidence="2" type="ORF">ACFO0U_07675</name>
</gene>
<dbReference type="PANTHER" id="PTHR43617">
    <property type="entry name" value="L-AMINO ACID N-ACETYLTRANSFERASE"/>
    <property type="match status" value="1"/>
</dbReference>
<dbReference type="CDD" id="cd04301">
    <property type="entry name" value="NAT_SF"/>
    <property type="match status" value="1"/>
</dbReference>
<evidence type="ECO:0000313" key="3">
    <source>
        <dbReference type="Proteomes" id="UP001596030"/>
    </source>
</evidence>
<reference evidence="3" key="1">
    <citation type="journal article" date="2019" name="Int. J. Syst. Evol. Microbiol.">
        <title>The Global Catalogue of Microorganisms (GCM) 10K type strain sequencing project: providing services to taxonomists for standard genome sequencing and annotation.</title>
        <authorList>
            <consortium name="The Broad Institute Genomics Platform"/>
            <consortium name="The Broad Institute Genome Sequencing Center for Infectious Disease"/>
            <person name="Wu L."/>
            <person name="Ma J."/>
        </authorList>
    </citation>
    <scope>NUCLEOTIDE SEQUENCE [LARGE SCALE GENOMIC DNA]</scope>
    <source>
        <strain evidence="3">CGMCC 1.12121</strain>
    </source>
</reference>
<dbReference type="GO" id="GO:0016746">
    <property type="term" value="F:acyltransferase activity"/>
    <property type="evidence" value="ECO:0007669"/>
    <property type="project" value="UniProtKB-KW"/>
</dbReference>
<proteinExistence type="predicted"/>
<feature type="domain" description="N-acetyltransferase" evidence="1">
    <location>
        <begin position="7"/>
        <end position="154"/>
    </location>
</feature>
<name>A0ABV9D129_9GAMM</name>
<comment type="caution">
    <text evidence="2">The sequence shown here is derived from an EMBL/GenBank/DDBJ whole genome shotgun (WGS) entry which is preliminary data.</text>
</comment>
<protein>
    <submittedName>
        <fullName evidence="2">GNAT family N-acetyltransferase</fullName>
        <ecNumber evidence="2">2.3.1.-</ecNumber>
    </submittedName>
</protein>
<dbReference type="PANTHER" id="PTHR43617:SF20">
    <property type="entry name" value="N-ALPHA-ACETYLTRANSFERASE RIMI"/>
    <property type="match status" value="1"/>
</dbReference>
<dbReference type="InterPro" id="IPR016181">
    <property type="entry name" value="Acyl_CoA_acyltransferase"/>
</dbReference>
<dbReference type="Pfam" id="PF00583">
    <property type="entry name" value="Acetyltransf_1"/>
    <property type="match status" value="1"/>
</dbReference>
<dbReference type="PROSITE" id="PS51186">
    <property type="entry name" value="GNAT"/>
    <property type="match status" value="1"/>
</dbReference>
<evidence type="ECO:0000259" key="1">
    <source>
        <dbReference type="PROSITE" id="PS51186"/>
    </source>
</evidence>
<evidence type="ECO:0000313" key="2">
    <source>
        <dbReference type="EMBL" id="MFC4538647.1"/>
    </source>
</evidence>
<dbReference type="InterPro" id="IPR000182">
    <property type="entry name" value="GNAT_dom"/>
</dbReference>
<dbReference type="SUPFAM" id="SSF55729">
    <property type="entry name" value="Acyl-CoA N-acyltransferases (Nat)"/>
    <property type="match status" value="1"/>
</dbReference>
<dbReference type="EMBL" id="JBHSEU010000011">
    <property type="protein sequence ID" value="MFC4538647.1"/>
    <property type="molecule type" value="Genomic_DNA"/>
</dbReference>
<dbReference type="InterPro" id="IPR050276">
    <property type="entry name" value="MshD_Acetyltransferase"/>
</dbReference>
<organism evidence="2 3">
    <name type="scientific">Chromohalobacter sarecensis</name>
    <dbReference type="NCBI Taxonomy" id="245294"/>
    <lineage>
        <taxon>Bacteria</taxon>
        <taxon>Pseudomonadati</taxon>
        <taxon>Pseudomonadota</taxon>
        <taxon>Gammaproteobacteria</taxon>
        <taxon>Oceanospirillales</taxon>
        <taxon>Halomonadaceae</taxon>
        <taxon>Chromohalobacter</taxon>
    </lineage>
</organism>
<dbReference type="Gene3D" id="3.40.630.30">
    <property type="match status" value="1"/>
</dbReference>
<keyword evidence="2" id="KW-0012">Acyltransferase</keyword>
<accession>A0ABV9D129</accession>
<dbReference type="Proteomes" id="UP001596030">
    <property type="component" value="Unassembled WGS sequence"/>
</dbReference>
<dbReference type="RefSeq" id="WP_246975674.1">
    <property type="nucleotide sequence ID" value="NZ_JAKGAN010000009.1"/>
</dbReference>
<keyword evidence="2" id="KW-0808">Transferase</keyword>